<dbReference type="PANTHER" id="PTHR11136:SF0">
    <property type="entry name" value="DIHYDROFOLATE SYNTHETASE-RELATED"/>
    <property type="match status" value="1"/>
</dbReference>
<dbReference type="GO" id="GO:0008841">
    <property type="term" value="F:dihydrofolate synthase activity"/>
    <property type="evidence" value="ECO:0007669"/>
    <property type="project" value="TreeGrafter"/>
</dbReference>
<dbReference type="RefSeq" id="WP_008410655.1">
    <property type="nucleotide sequence ID" value="NZ_CAOS01000004.1"/>
</dbReference>
<dbReference type="OrthoDB" id="9809356at2"/>
<dbReference type="SUPFAM" id="SSF53244">
    <property type="entry name" value="MurD-like peptide ligases, peptide-binding domain"/>
    <property type="match status" value="1"/>
</dbReference>
<dbReference type="GO" id="GO:0046872">
    <property type="term" value="F:metal ion binding"/>
    <property type="evidence" value="ECO:0007669"/>
    <property type="project" value="UniProtKB-KW"/>
</dbReference>
<dbReference type="EMBL" id="CAOS01000004">
    <property type="protein sequence ID" value="CCO07672.1"/>
    <property type="molecule type" value="Genomic_DNA"/>
</dbReference>
<gene>
    <name evidence="14" type="ORF">DESHY_120036</name>
</gene>
<evidence type="ECO:0000256" key="5">
    <source>
        <dbReference type="ARBA" id="ARBA00022723"/>
    </source>
</evidence>
<evidence type="ECO:0000256" key="3">
    <source>
        <dbReference type="ARBA" id="ARBA00013025"/>
    </source>
</evidence>
<dbReference type="InterPro" id="IPR018109">
    <property type="entry name" value="Folylpolyglutamate_synth_CS"/>
</dbReference>
<dbReference type="eggNOG" id="COG0285">
    <property type="taxonomic scope" value="Bacteria"/>
</dbReference>
<organism evidence="14 15">
    <name type="scientific">Desulforamulus hydrothermalis Lam5 = DSM 18033</name>
    <dbReference type="NCBI Taxonomy" id="1121428"/>
    <lineage>
        <taxon>Bacteria</taxon>
        <taxon>Bacillati</taxon>
        <taxon>Bacillota</taxon>
        <taxon>Clostridia</taxon>
        <taxon>Eubacteriales</taxon>
        <taxon>Peptococcaceae</taxon>
        <taxon>Desulforamulus</taxon>
    </lineage>
</organism>
<evidence type="ECO:0000256" key="9">
    <source>
        <dbReference type="ARBA" id="ARBA00030592"/>
    </source>
</evidence>
<sequence length="430" mass="46907">MNYHQAIQYLKGLTKFGMNLGLDRIRELLRRLGNPHRHLKIIHIGGTNGKGSTTAMISSILRAAGFKTGMFTSPHLHSYTERFIINGQPVAPSQLAELISEIRPHLDDMVKEGFEHPTEFEVSTALALLYFARQQVDYVALEVGLGGAIDSTNVVIPQVSVITNVALDHMDLLGQTVEEIARVKAGIIKKGVPVVTAATGTALEVIRQVAAANQSRLVTVGREVSWHTGQSPGQGGCRQLVINGQYHNYHIKLPLLGRHQQINAATAVAAVETLFSGCRRLPAAVVEEGLRRVEWPGRLEVVGQNPTVLLDGAHNHAGAQALRQALQEYFANRQVIFVLGMLADKQRQQVVDELAPLAKAVIVTRPGHPRAGDWYRLAEYVKKYLPNVEIVEEVPQAVNRALAKAGAADVVCITGSLYMVADARSALLKK</sequence>
<protein>
    <recommendedName>
        <fullName evidence="3">tetrahydrofolate synthase</fullName>
        <ecNumber evidence="3">6.3.2.17</ecNumber>
    </recommendedName>
    <alternativeName>
        <fullName evidence="9">Tetrahydrofolylpolyglutamate synthase</fullName>
    </alternativeName>
</protein>
<dbReference type="InterPro" id="IPR036565">
    <property type="entry name" value="Mur-like_cat_sf"/>
</dbReference>
<keyword evidence="5" id="KW-0479">Metal-binding</keyword>
<dbReference type="AlphaFoldDB" id="K8DY23"/>
<evidence type="ECO:0000256" key="4">
    <source>
        <dbReference type="ARBA" id="ARBA00022598"/>
    </source>
</evidence>
<evidence type="ECO:0000256" key="7">
    <source>
        <dbReference type="ARBA" id="ARBA00022840"/>
    </source>
</evidence>
<dbReference type="EC" id="6.3.2.17" evidence="3"/>
<dbReference type="GO" id="GO:0005524">
    <property type="term" value="F:ATP binding"/>
    <property type="evidence" value="ECO:0007669"/>
    <property type="project" value="UniProtKB-KW"/>
</dbReference>
<dbReference type="PANTHER" id="PTHR11136">
    <property type="entry name" value="FOLYLPOLYGLUTAMATE SYNTHASE-RELATED"/>
    <property type="match status" value="1"/>
</dbReference>
<dbReference type="InterPro" id="IPR036615">
    <property type="entry name" value="Mur_ligase_C_dom_sf"/>
</dbReference>
<dbReference type="Pfam" id="PF02875">
    <property type="entry name" value="Mur_ligase_C"/>
    <property type="match status" value="1"/>
</dbReference>
<comment type="similarity">
    <text evidence="2 11">Belongs to the folylpolyglutamate synthase family.</text>
</comment>
<proteinExistence type="inferred from homology"/>
<dbReference type="InterPro" id="IPR004101">
    <property type="entry name" value="Mur_ligase_C"/>
</dbReference>
<keyword evidence="8" id="KW-0460">Magnesium</keyword>
<evidence type="ECO:0000256" key="8">
    <source>
        <dbReference type="ARBA" id="ARBA00022842"/>
    </source>
</evidence>
<keyword evidence="15" id="KW-1185">Reference proteome</keyword>
<comment type="catalytic activity">
    <reaction evidence="10">
        <text>(6S)-5,6,7,8-tetrahydrofolyl-(gamma-L-Glu)(n) + L-glutamate + ATP = (6S)-5,6,7,8-tetrahydrofolyl-(gamma-L-Glu)(n+1) + ADP + phosphate + H(+)</text>
        <dbReference type="Rhea" id="RHEA:10580"/>
        <dbReference type="Rhea" id="RHEA-COMP:14738"/>
        <dbReference type="Rhea" id="RHEA-COMP:14740"/>
        <dbReference type="ChEBI" id="CHEBI:15378"/>
        <dbReference type="ChEBI" id="CHEBI:29985"/>
        <dbReference type="ChEBI" id="CHEBI:30616"/>
        <dbReference type="ChEBI" id="CHEBI:43474"/>
        <dbReference type="ChEBI" id="CHEBI:141005"/>
        <dbReference type="ChEBI" id="CHEBI:456216"/>
        <dbReference type="EC" id="6.3.2.17"/>
    </reaction>
</comment>
<feature type="domain" description="Mur ligase central" evidence="13">
    <location>
        <begin position="44"/>
        <end position="271"/>
    </location>
</feature>
<comment type="cofactor">
    <cofactor evidence="1">
        <name>Mg(2+)</name>
        <dbReference type="ChEBI" id="CHEBI:18420"/>
    </cofactor>
</comment>
<dbReference type="NCBIfam" id="TIGR01499">
    <property type="entry name" value="folC"/>
    <property type="match status" value="1"/>
</dbReference>
<evidence type="ECO:0000256" key="6">
    <source>
        <dbReference type="ARBA" id="ARBA00022741"/>
    </source>
</evidence>
<dbReference type="PROSITE" id="PS01011">
    <property type="entry name" value="FOLYLPOLYGLU_SYNT_1"/>
    <property type="match status" value="1"/>
</dbReference>
<dbReference type="GO" id="GO:0005737">
    <property type="term" value="C:cytoplasm"/>
    <property type="evidence" value="ECO:0007669"/>
    <property type="project" value="TreeGrafter"/>
</dbReference>
<dbReference type="STRING" id="1121428.DESHY_120036"/>
<keyword evidence="6 11" id="KW-0547">Nucleotide-binding</keyword>
<accession>K8DY23</accession>
<dbReference type="Gene3D" id="3.40.1190.10">
    <property type="entry name" value="Mur-like, catalytic domain"/>
    <property type="match status" value="1"/>
</dbReference>
<feature type="domain" description="Mur ligase C-terminal" evidence="12">
    <location>
        <begin position="297"/>
        <end position="416"/>
    </location>
</feature>
<dbReference type="Gene3D" id="3.90.190.20">
    <property type="entry name" value="Mur ligase, C-terminal domain"/>
    <property type="match status" value="1"/>
</dbReference>
<name>K8DY23_9FIRM</name>
<evidence type="ECO:0000259" key="13">
    <source>
        <dbReference type="Pfam" id="PF08245"/>
    </source>
</evidence>
<dbReference type="Pfam" id="PF08245">
    <property type="entry name" value="Mur_ligase_M"/>
    <property type="match status" value="1"/>
</dbReference>
<evidence type="ECO:0000256" key="1">
    <source>
        <dbReference type="ARBA" id="ARBA00001946"/>
    </source>
</evidence>
<keyword evidence="4 11" id="KW-0436">Ligase</keyword>
<dbReference type="InterPro" id="IPR013221">
    <property type="entry name" value="Mur_ligase_cen"/>
</dbReference>
<dbReference type="PIRSF" id="PIRSF001563">
    <property type="entry name" value="Folylpolyglu_synth"/>
    <property type="match status" value="1"/>
</dbReference>
<evidence type="ECO:0000256" key="2">
    <source>
        <dbReference type="ARBA" id="ARBA00008276"/>
    </source>
</evidence>
<evidence type="ECO:0000313" key="14">
    <source>
        <dbReference type="EMBL" id="CCO07672.1"/>
    </source>
</evidence>
<dbReference type="FunFam" id="3.40.1190.10:FF:000011">
    <property type="entry name" value="Folylpolyglutamate synthase/dihydrofolate synthase"/>
    <property type="match status" value="1"/>
</dbReference>
<dbReference type="GO" id="GO:0004326">
    <property type="term" value="F:tetrahydrofolylpolyglutamate synthase activity"/>
    <property type="evidence" value="ECO:0007669"/>
    <property type="project" value="UniProtKB-EC"/>
</dbReference>
<dbReference type="Proteomes" id="UP000009315">
    <property type="component" value="Unassembled WGS sequence"/>
</dbReference>
<evidence type="ECO:0000259" key="12">
    <source>
        <dbReference type="Pfam" id="PF02875"/>
    </source>
</evidence>
<dbReference type="InterPro" id="IPR001645">
    <property type="entry name" value="Folylpolyglutamate_synth"/>
</dbReference>
<reference evidence="14 15" key="1">
    <citation type="journal article" date="2013" name="Genome Announc.">
        <title>Genome Sequence of the Sulfate-Reducing Bacterium Desulfotomaculum hydrothermale Lam5(T).</title>
        <authorList>
            <person name="Amin O."/>
            <person name="Fardeau M.L."/>
            <person name="Valette O."/>
            <person name="Hirschler-Rea A."/>
            <person name="Barbe V."/>
            <person name="Medigue C."/>
            <person name="Vacherie B."/>
            <person name="Ollivier B."/>
            <person name="Bertin P.N."/>
            <person name="Dolla A."/>
        </authorList>
    </citation>
    <scope>NUCLEOTIDE SEQUENCE [LARGE SCALE GENOMIC DNA]</scope>
    <source>
        <strain evidence="15">Lam5 / DSM 18033</strain>
    </source>
</reference>
<dbReference type="SUPFAM" id="SSF53623">
    <property type="entry name" value="MurD-like peptide ligases, catalytic domain"/>
    <property type="match status" value="1"/>
</dbReference>
<evidence type="ECO:0000256" key="11">
    <source>
        <dbReference type="PIRNR" id="PIRNR001563"/>
    </source>
</evidence>
<evidence type="ECO:0000313" key="15">
    <source>
        <dbReference type="Proteomes" id="UP000009315"/>
    </source>
</evidence>
<comment type="caution">
    <text evidence="14">The sequence shown here is derived from an EMBL/GenBank/DDBJ whole genome shotgun (WGS) entry which is preliminary data.</text>
</comment>
<keyword evidence="7 11" id="KW-0067">ATP-binding</keyword>
<evidence type="ECO:0000256" key="10">
    <source>
        <dbReference type="ARBA" id="ARBA00047493"/>
    </source>
</evidence>